<feature type="domain" description="Integrase zinc-binding" evidence="1">
    <location>
        <begin position="119"/>
        <end position="174"/>
    </location>
</feature>
<organism evidence="2">
    <name type="scientific">Tanacetum cinerariifolium</name>
    <name type="common">Dalmatian daisy</name>
    <name type="synonym">Chrysanthemum cinerariifolium</name>
    <dbReference type="NCBI Taxonomy" id="118510"/>
    <lineage>
        <taxon>Eukaryota</taxon>
        <taxon>Viridiplantae</taxon>
        <taxon>Streptophyta</taxon>
        <taxon>Embryophyta</taxon>
        <taxon>Tracheophyta</taxon>
        <taxon>Spermatophyta</taxon>
        <taxon>Magnoliopsida</taxon>
        <taxon>eudicotyledons</taxon>
        <taxon>Gunneridae</taxon>
        <taxon>Pentapetalae</taxon>
        <taxon>asterids</taxon>
        <taxon>campanulids</taxon>
        <taxon>Asterales</taxon>
        <taxon>Asteraceae</taxon>
        <taxon>Asteroideae</taxon>
        <taxon>Anthemideae</taxon>
        <taxon>Anthemidinae</taxon>
        <taxon>Tanacetum</taxon>
    </lineage>
</organism>
<name>A0A6L2J7V8_TANCI</name>
<gene>
    <name evidence="2" type="ORF">Tci_004914</name>
</gene>
<reference evidence="2" key="1">
    <citation type="journal article" date="2019" name="Sci. Rep.">
        <title>Draft genome of Tanacetum cinerariifolium, the natural source of mosquito coil.</title>
        <authorList>
            <person name="Yamashiro T."/>
            <person name="Shiraishi A."/>
            <person name="Satake H."/>
            <person name="Nakayama K."/>
        </authorList>
    </citation>
    <scope>NUCLEOTIDE SEQUENCE</scope>
</reference>
<dbReference type="InterPro" id="IPR041588">
    <property type="entry name" value="Integrase_H2C2"/>
</dbReference>
<dbReference type="Gene3D" id="3.30.70.270">
    <property type="match status" value="1"/>
</dbReference>
<protein>
    <submittedName>
        <fullName evidence="2">DNA-directed DNA polymerase</fullName>
    </submittedName>
</protein>
<keyword evidence="2" id="KW-0548">Nucleotidyltransferase</keyword>
<comment type="caution">
    <text evidence="2">The sequence shown here is derived from an EMBL/GenBank/DDBJ whole genome shotgun (WGS) entry which is preliminary data.</text>
</comment>
<dbReference type="PANTHER" id="PTHR24559:SF444">
    <property type="entry name" value="REVERSE TRANSCRIPTASE DOMAIN-CONTAINING PROTEIN"/>
    <property type="match status" value="1"/>
</dbReference>
<sequence>MHIAPENQEKTMFTYPYGTFSYRRMPFGLCNAHVTFQRRMTKIFHDMVEDFIEEKCHFMVKEGIVLGHKFFGPGIEVDKAKSFLRHAGFYRREIADEFLDEQLMMLKANVNDVEPWLCPDDIMRRCVAHCHSRPTGGHHSASVTERKVYESGFFWPNIFKDARNYVMKCDAYQGSGNKSSRSEMPHNNIHKLSTKHIRLKQCNADLIATGKNPFMELNELAELRDEAYKNNRIYKERTRKWHDSRLRDNKDFKVLLFNSRFKLHPYKLKSKWYDSNTVKTVYPYGAIEITDKNEVSFKVNGQRLKKYYEGNINKDDSEVVKFEGDVTYDVEDKSNIKSLL</sequence>
<accession>A0A6L2J7V8</accession>
<keyword evidence="2" id="KW-0239">DNA-directed DNA polymerase</keyword>
<dbReference type="AlphaFoldDB" id="A0A6L2J7V8"/>
<dbReference type="InterPro" id="IPR043128">
    <property type="entry name" value="Rev_trsase/Diguanyl_cyclase"/>
</dbReference>
<dbReference type="GO" id="GO:0003887">
    <property type="term" value="F:DNA-directed DNA polymerase activity"/>
    <property type="evidence" value="ECO:0007669"/>
    <property type="project" value="UniProtKB-KW"/>
</dbReference>
<dbReference type="InterPro" id="IPR053134">
    <property type="entry name" value="RNA-dir_DNA_polymerase"/>
</dbReference>
<proteinExistence type="predicted"/>
<dbReference type="SUPFAM" id="SSF56672">
    <property type="entry name" value="DNA/RNA polymerases"/>
    <property type="match status" value="1"/>
</dbReference>
<dbReference type="EMBL" id="BKCJ010000410">
    <property type="protein sequence ID" value="GEU32936.1"/>
    <property type="molecule type" value="Genomic_DNA"/>
</dbReference>
<keyword evidence="2" id="KW-0808">Transferase</keyword>
<evidence type="ECO:0000313" key="2">
    <source>
        <dbReference type="EMBL" id="GEU32936.1"/>
    </source>
</evidence>
<dbReference type="PANTHER" id="PTHR24559">
    <property type="entry name" value="TRANSPOSON TY3-I GAG-POL POLYPROTEIN"/>
    <property type="match status" value="1"/>
</dbReference>
<dbReference type="Pfam" id="PF17921">
    <property type="entry name" value="Integrase_H2C2"/>
    <property type="match status" value="1"/>
</dbReference>
<dbReference type="InterPro" id="IPR043502">
    <property type="entry name" value="DNA/RNA_pol_sf"/>
</dbReference>
<dbReference type="Gene3D" id="1.10.340.70">
    <property type="match status" value="1"/>
</dbReference>
<evidence type="ECO:0000259" key="1">
    <source>
        <dbReference type="Pfam" id="PF17921"/>
    </source>
</evidence>
<dbReference type="Gene3D" id="3.10.10.10">
    <property type="entry name" value="HIV Type 1 Reverse Transcriptase, subunit A, domain 1"/>
    <property type="match status" value="1"/>
</dbReference>